<dbReference type="InterPro" id="IPR023801">
    <property type="entry name" value="His_deacetylse_dom"/>
</dbReference>
<dbReference type="InterPro" id="IPR000286">
    <property type="entry name" value="HDACs"/>
</dbReference>
<evidence type="ECO:0000259" key="1">
    <source>
        <dbReference type="Pfam" id="PF00850"/>
    </source>
</evidence>
<gene>
    <name evidence="2" type="ORF">ENT87_01450</name>
    <name evidence="3" type="ORF">ENU30_03295</name>
</gene>
<dbReference type="CDD" id="cd10001">
    <property type="entry name" value="HDAC_classII_APAH"/>
    <property type="match status" value="1"/>
</dbReference>
<accession>A0A7J3JPY2</accession>
<feature type="domain" description="Histone deacetylase" evidence="1">
    <location>
        <begin position="22"/>
        <end position="304"/>
    </location>
</feature>
<dbReference type="AlphaFoldDB" id="A0A7J3JPY2"/>
<reference evidence="3" key="1">
    <citation type="journal article" date="2020" name="mSystems">
        <title>Genome- and Community-Level Interaction Insights into Carbon Utilization and Element Cycling Functions of Hydrothermarchaeota in Hydrothermal Sediment.</title>
        <authorList>
            <person name="Zhou Z."/>
            <person name="Liu Y."/>
            <person name="Xu W."/>
            <person name="Pan J."/>
            <person name="Luo Z.H."/>
            <person name="Li M."/>
        </authorList>
    </citation>
    <scope>NUCLEOTIDE SEQUENCE [LARGE SCALE GENOMIC DNA]</scope>
    <source>
        <strain evidence="2">SpSt-618</strain>
        <strain evidence="3">SpSt-657</strain>
    </source>
</reference>
<proteinExistence type="predicted"/>
<dbReference type="PANTHER" id="PTHR10625">
    <property type="entry name" value="HISTONE DEACETYLASE HDAC1-RELATED"/>
    <property type="match status" value="1"/>
</dbReference>
<dbReference type="EMBL" id="DTAI01000048">
    <property type="protein sequence ID" value="HGN36205.1"/>
    <property type="molecule type" value="Genomic_DNA"/>
</dbReference>
<protein>
    <submittedName>
        <fullName evidence="3">Histone deacetylase family protein</fullName>
    </submittedName>
</protein>
<evidence type="ECO:0000313" key="3">
    <source>
        <dbReference type="EMBL" id="HGQ17995.1"/>
    </source>
</evidence>
<dbReference type="GO" id="GO:0040029">
    <property type="term" value="P:epigenetic regulation of gene expression"/>
    <property type="evidence" value="ECO:0007669"/>
    <property type="project" value="TreeGrafter"/>
</dbReference>
<dbReference type="SUPFAM" id="SSF52768">
    <property type="entry name" value="Arginase/deacetylase"/>
    <property type="match status" value="1"/>
</dbReference>
<sequence length="355" mass="39884">MSIHILYTDVFHLHKPPSGTYHPENPNRLNIAINAIKRIYSPQRMIIDSRIDFETSNLHYIVRAHDRSYVEFINSFCNTGDIYIDGDTYISKNTCSVAEMATITSIKSIEIALSQHEVLVFALVRPPGHHVGKYGRAMGAPTQGFCIYNNIAIAALYAIDRGYSPFIIMDIDVHHGNGTQELFWYEPRVIHIDVHQYGIYPGTGSIDSIGGGEAKGTKINIPLSPYSKDDDYIYVVSEIFIPIIETVKPKAIAVSAGFDAYKNDGLSEMEVTQKFYIFYGTLLRALSRKMGIGIAAILEGGYSVGLREGIPSFMLGFLNDFSKYEEMWKSISPSKRTVEIITKVKNVLKPFIRFD</sequence>
<evidence type="ECO:0000313" key="2">
    <source>
        <dbReference type="EMBL" id="HGN36205.1"/>
    </source>
</evidence>
<dbReference type="EMBL" id="DTBZ01000072">
    <property type="protein sequence ID" value="HGQ17995.1"/>
    <property type="molecule type" value="Genomic_DNA"/>
</dbReference>
<name>A0A7J3JPY2_9CREN</name>
<organism evidence="3">
    <name type="scientific">Ignisphaera aggregans</name>
    <dbReference type="NCBI Taxonomy" id="334771"/>
    <lineage>
        <taxon>Archaea</taxon>
        <taxon>Thermoproteota</taxon>
        <taxon>Thermoprotei</taxon>
        <taxon>Desulfurococcales</taxon>
        <taxon>Desulfurococcaceae</taxon>
        <taxon>Ignisphaera</taxon>
    </lineage>
</organism>
<dbReference type="Gene3D" id="3.40.800.20">
    <property type="entry name" value="Histone deacetylase domain"/>
    <property type="match status" value="1"/>
</dbReference>
<dbReference type="Pfam" id="PF00850">
    <property type="entry name" value="Hist_deacetyl"/>
    <property type="match status" value="1"/>
</dbReference>
<dbReference type="InterPro" id="IPR023696">
    <property type="entry name" value="Ureohydrolase_dom_sf"/>
</dbReference>
<comment type="caution">
    <text evidence="3">The sequence shown here is derived from an EMBL/GenBank/DDBJ whole genome shotgun (WGS) entry which is preliminary data.</text>
</comment>
<dbReference type="PRINTS" id="PR01270">
    <property type="entry name" value="HDASUPER"/>
</dbReference>
<dbReference type="GO" id="GO:0004407">
    <property type="term" value="F:histone deacetylase activity"/>
    <property type="evidence" value="ECO:0007669"/>
    <property type="project" value="TreeGrafter"/>
</dbReference>
<dbReference type="InterPro" id="IPR037138">
    <property type="entry name" value="His_deacetylse_dom_sf"/>
</dbReference>
<dbReference type="PANTHER" id="PTHR10625:SF10">
    <property type="entry name" value="HISTONE DEACETYLASE HDAC1"/>
    <property type="match status" value="1"/>
</dbReference>